<keyword evidence="3" id="KW-1185">Reference proteome</keyword>
<accession>A0AAD7G1A4</accession>
<gene>
    <name evidence="2" type="ORF">B0H17DRAFT_1148082</name>
</gene>
<dbReference type="EMBL" id="JARKIE010000382">
    <property type="protein sequence ID" value="KAJ7648402.1"/>
    <property type="molecule type" value="Genomic_DNA"/>
</dbReference>
<organism evidence="2 3">
    <name type="scientific">Mycena rosella</name>
    <name type="common">Pink bonnet</name>
    <name type="synonym">Agaricus rosellus</name>
    <dbReference type="NCBI Taxonomy" id="1033263"/>
    <lineage>
        <taxon>Eukaryota</taxon>
        <taxon>Fungi</taxon>
        <taxon>Dikarya</taxon>
        <taxon>Basidiomycota</taxon>
        <taxon>Agaricomycotina</taxon>
        <taxon>Agaricomycetes</taxon>
        <taxon>Agaricomycetidae</taxon>
        <taxon>Agaricales</taxon>
        <taxon>Marasmiineae</taxon>
        <taxon>Mycenaceae</taxon>
        <taxon>Mycena</taxon>
    </lineage>
</organism>
<evidence type="ECO:0000313" key="3">
    <source>
        <dbReference type="Proteomes" id="UP001221757"/>
    </source>
</evidence>
<protein>
    <submittedName>
        <fullName evidence="2">Uncharacterized protein</fullName>
    </submittedName>
</protein>
<dbReference type="AlphaFoldDB" id="A0AAD7G1A4"/>
<comment type="caution">
    <text evidence="2">The sequence shown here is derived from an EMBL/GenBank/DDBJ whole genome shotgun (WGS) entry which is preliminary data.</text>
</comment>
<evidence type="ECO:0000313" key="2">
    <source>
        <dbReference type="EMBL" id="KAJ7648402.1"/>
    </source>
</evidence>
<evidence type="ECO:0000256" key="1">
    <source>
        <dbReference type="SAM" id="MobiDB-lite"/>
    </source>
</evidence>
<feature type="region of interest" description="Disordered" evidence="1">
    <location>
        <begin position="210"/>
        <end position="232"/>
    </location>
</feature>
<sequence>MATNHLILCPLQCGQGVWTYSLTAHCTGESHNCCNSASVSEAERNTELPDWDSAFPTVAMHRTDSTHIQFPPTALTTSYFPHYPFCGISILQQQPDSSRRRAFRLCDGTWRAGADVADLVYLHGPTYKVNLKQKAPNRLLISAVHTSCNAIRSAEKMHADAASKLTLDEEMLTARTLQNLPSRVEVVCLYTAGAVPNILNTLSGELASWEPRGPQKRGVGGTLASENTASTSDRPVSSFVQLLAIRRLVLPSPARIWPLEDHLGSVKQGQLAFFPV</sequence>
<proteinExistence type="predicted"/>
<reference evidence="2" key="1">
    <citation type="submission" date="2023-03" db="EMBL/GenBank/DDBJ databases">
        <title>Massive genome expansion in bonnet fungi (Mycena s.s.) driven by repeated elements and novel gene families across ecological guilds.</title>
        <authorList>
            <consortium name="Lawrence Berkeley National Laboratory"/>
            <person name="Harder C.B."/>
            <person name="Miyauchi S."/>
            <person name="Viragh M."/>
            <person name="Kuo A."/>
            <person name="Thoen E."/>
            <person name="Andreopoulos B."/>
            <person name="Lu D."/>
            <person name="Skrede I."/>
            <person name="Drula E."/>
            <person name="Henrissat B."/>
            <person name="Morin E."/>
            <person name="Kohler A."/>
            <person name="Barry K."/>
            <person name="LaButti K."/>
            <person name="Morin E."/>
            <person name="Salamov A."/>
            <person name="Lipzen A."/>
            <person name="Mereny Z."/>
            <person name="Hegedus B."/>
            <person name="Baldrian P."/>
            <person name="Stursova M."/>
            <person name="Weitz H."/>
            <person name="Taylor A."/>
            <person name="Grigoriev I.V."/>
            <person name="Nagy L.G."/>
            <person name="Martin F."/>
            <person name="Kauserud H."/>
        </authorList>
    </citation>
    <scope>NUCLEOTIDE SEQUENCE</scope>
    <source>
        <strain evidence="2">CBHHK067</strain>
    </source>
</reference>
<name>A0AAD7G1A4_MYCRO</name>
<dbReference type="Proteomes" id="UP001221757">
    <property type="component" value="Unassembled WGS sequence"/>
</dbReference>